<evidence type="ECO:0000256" key="2">
    <source>
        <dbReference type="ARBA" id="ARBA00023315"/>
    </source>
</evidence>
<dbReference type="PROSITE" id="PS50995">
    <property type="entry name" value="HTH_MARR_2"/>
    <property type="match status" value="1"/>
</dbReference>
<evidence type="ECO:0000259" key="4">
    <source>
        <dbReference type="PROSITE" id="PS51186"/>
    </source>
</evidence>
<dbReference type="PROSITE" id="PS51186">
    <property type="entry name" value="GNAT"/>
    <property type="match status" value="1"/>
</dbReference>
<dbReference type="InterPro" id="IPR000182">
    <property type="entry name" value="GNAT_dom"/>
</dbReference>
<dbReference type="AlphaFoldDB" id="A0A1I4A9T4"/>
<dbReference type="SMART" id="SM00347">
    <property type="entry name" value="HTH_MARR"/>
    <property type="match status" value="1"/>
</dbReference>
<gene>
    <name evidence="5" type="ORF">SAMN04488498_107219</name>
</gene>
<dbReference type="SUPFAM" id="SSF46785">
    <property type="entry name" value="Winged helix' DNA-binding domain"/>
    <property type="match status" value="1"/>
</dbReference>
<reference evidence="5 6" key="1">
    <citation type="submission" date="2016-10" db="EMBL/GenBank/DDBJ databases">
        <authorList>
            <person name="Varghese N."/>
            <person name="Submissions S."/>
        </authorList>
    </citation>
    <scope>NUCLEOTIDE SEQUENCE [LARGE SCALE GENOMIC DNA]</scope>
    <source>
        <strain evidence="5 6">DSM 21822</strain>
    </source>
</reference>
<keyword evidence="1 5" id="KW-0808">Transferase</keyword>
<keyword evidence="2" id="KW-0012">Acyltransferase</keyword>
<dbReference type="InterPro" id="IPR027395">
    <property type="entry name" value="WH_DNA-bd_dom"/>
</dbReference>
<dbReference type="SUPFAM" id="SSF55729">
    <property type="entry name" value="Acyl-CoA N-acyltransferases (Nat)"/>
    <property type="match status" value="1"/>
</dbReference>
<sequence>MQNEEIGQVRRFNRVVTQRVGALQDSYLSRGRPLGEARLIFEAGLSESVDVSSLRQRLGLDSGYLSRLLRSLEGQGVVEVRRKAADGRARQVHLTQKGRGEFETYNVLSDQLAASLLSPLQPAQRTRLVAAMAEVERLLRASTVEIAVEPADSADARWCLEQYYAELTERFEAGFDPLLGNTFHAAEMTPPAGWFVLARLDGVPIGCGALKALDADSGEIKRVWTAPEARGMGVASRLMDRLEALGREAGFKILQLDTNKALSEAHALYRKRGYREIGRYNDNPYAHHWFEKAL</sequence>
<dbReference type="InterPro" id="IPR050832">
    <property type="entry name" value="Bact_Acetyltransf"/>
</dbReference>
<proteinExistence type="predicted"/>
<feature type="domain" description="HTH marR-type" evidence="3">
    <location>
        <begin position="1"/>
        <end position="137"/>
    </location>
</feature>
<dbReference type="Pfam" id="PF13601">
    <property type="entry name" value="HTH_34"/>
    <property type="match status" value="1"/>
</dbReference>
<dbReference type="EMBL" id="FOSL01000007">
    <property type="protein sequence ID" value="SFK52857.1"/>
    <property type="molecule type" value="Genomic_DNA"/>
</dbReference>
<keyword evidence="6" id="KW-1185">Reference proteome</keyword>
<organism evidence="5 6">
    <name type="scientific">Neomesorhizobium albiziae</name>
    <dbReference type="NCBI Taxonomy" id="335020"/>
    <lineage>
        <taxon>Bacteria</taxon>
        <taxon>Pseudomonadati</taxon>
        <taxon>Pseudomonadota</taxon>
        <taxon>Alphaproteobacteria</taxon>
        <taxon>Hyphomicrobiales</taxon>
        <taxon>Phyllobacteriaceae</taxon>
        <taxon>Neomesorhizobium</taxon>
    </lineage>
</organism>
<feature type="domain" description="N-acetyltransferase" evidence="4">
    <location>
        <begin position="146"/>
        <end position="294"/>
    </location>
</feature>
<dbReference type="PANTHER" id="PTHR43877:SF2">
    <property type="entry name" value="AMINOALKYLPHOSPHONATE N-ACETYLTRANSFERASE-RELATED"/>
    <property type="match status" value="1"/>
</dbReference>
<evidence type="ECO:0000256" key="1">
    <source>
        <dbReference type="ARBA" id="ARBA00022679"/>
    </source>
</evidence>
<dbReference type="OrthoDB" id="273614at2"/>
<dbReference type="Proteomes" id="UP000323300">
    <property type="component" value="Unassembled WGS sequence"/>
</dbReference>
<dbReference type="CDD" id="cd04301">
    <property type="entry name" value="NAT_SF"/>
    <property type="match status" value="1"/>
</dbReference>
<dbReference type="Gene3D" id="1.10.10.10">
    <property type="entry name" value="Winged helix-like DNA-binding domain superfamily/Winged helix DNA-binding domain"/>
    <property type="match status" value="1"/>
</dbReference>
<name>A0A1I4A9T4_9HYPH</name>
<dbReference type="InterPro" id="IPR036390">
    <property type="entry name" value="WH_DNA-bd_sf"/>
</dbReference>
<dbReference type="Gene3D" id="3.40.630.30">
    <property type="match status" value="1"/>
</dbReference>
<dbReference type="PANTHER" id="PTHR43877">
    <property type="entry name" value="AMINOALKYLPHOSPHONATE N-ACETYLTRANSFERASE-RELATED-RELATED"/>
    <property type="match status" value="1"/>
</dbReference>
<dbReference type="RefSeq" id="WP_149760807.1">
    <property type="nucleotide sequence ID" value="NZ_BSPE01000047.1"/>
</dbReference>
<dbReference type="InterPro" id="IPR036388">
    <property type="entry name" value="WH-like_DNA-bd_sf"/>
</dbReference>
<evidence type="ECO:0000259" key="3">
    <source>
        <dbReference type="PROSITE" id="PS50995"/>
    </source>
</evidence>
<dbReference type="Pfam" id="PF00583">
    <property type="entry name" value="Acetyltransf_1"/>
    <property type="match status" value="1"/>
</dbReference>
<accession>A0A1I4A9T4</accession>
<dbReference type="GO" id="GO:0016747">
    <property type="term" value="F:acyltransferase activity, transferring groups other than amino-acyl groups"/>
    <property type="evidence" value="ECO:0007669"/>
    <property type="project" value="InterPro"/>
</dbReference>
<dbReference type="InterPro" id="IPR000835">
    <property type="entry name" value="HTH_MarR-typ"/>
</dbReference>
<evidence type="ECO:0000313" key="6">
    <source>
        <dbReference type="Proteomes" id="UP000323300"/>
    </source>
</evidence>
<protein>
    <submittedName>
        <fullName evidence="5">Transcriptional regulator, MarR family with acetyltransferase activity</fullName>
    </submittedName>
</protein>
<dbReference type="GO" id="GO:0003700">
    <property type="term" value="F:DNA-binding transcription factor activity"/>
    <property type="evidence" value="ECO:0007669"/>
    <property type="project" value="InterPro"/>
</dbReference>
<dbReference type="InterPro" id="IPR016181">
    <property type="entry name" value="Acyl_CoA_acyltransferase"/>
</dbReference>
<evidence type="ECO:0000313" key="5">
    <source>
        <dbReference type="EMBL" id="SFK52857.1"/>
    </source>
</evidence>